<protein>
    <submittedName>
        <fullName evidence="1">Uncharacterized protein</fullName>
    </submittedName>
</protein>
<dbReference type="EMBL" id="LQYW01000187">
    <property type="protein sequence ID" value="KYD21897.1"/>
    <property type="molecule type" value="Genomic_DNA"/>
</dbReference>
<organism evidence="1 2">
    <name type="scientific">Parageobacillus toebii</name>
    <dbReference type="NCBI Taxonomy" id="153151"/>
    <lineage>
        <taxon>Bacteria</taxon>
        <taxon>Bacillati</taxon>
        <taxon>Bacillota</taxon>
        <taxon>Bacilli</taxon>
        <taxon>Bacillales</taxon>
        <taxon>Anoxybacillaceae</taxon>
        <taxon>Parageobacillus</taxon>
    </lineage>
</organism>
<comment type="caution">
    <text evidence="1">The sequence shown here is derived from an EMBL/GenBank/DDBJ whole genome shotgun (WGS) entry which is preliminary data.</text>
</comment>
<reference evidence="1 2" key="1">
    <citation type="submission" date="2016-01" db="EMBL/GenBank/DDBJ databases">
        <title>Draft Genome Sequences of Seven Thermophilic Sporeformers Isolated from Foods.</title>
        <authorList>
            <person name="Berendsen E.M."/>
            <person name="Wells-Bennik M.H."/>
            <person name="Krawcyk A.O."/>
            <person name="De Jong A."/>
            <person name="Holsappel S."/>
            <person name="Eijlander R.T."/>
            <person name="Kuipers O.P."/>
        </authorList>
    </citation>
    <scope>NUCLEOTIDE SEQUENCE [LARGE SCALE GENOMIC DNA]</scope>
    <source>
        <strain evidence="1 2">B4110</strain>
    </source>
</reference>
<evidence type="ECO:0000313" key="2">
    <source>
        <dbReference type="Proteomes" id="UP000075324"/>
    </source>
</evidence>
<sequence length="38" mass="4471">MKDDVAELVPSYPKHSLQEITKRKKEKQGIRIFFSLPL</sequence>
<proteinExistence type="predicted"/>
<accession>A0A150MBF2</accession>
<name>A0A150MBF2_9BACL</name>
<dbReference type="PATRIC" id="fig|153151.4.peg.2370"/>
<dbReference type="Proteomes" id="UP000075324">
    <property type="component" value="Unassembled WGS sequence"/>
</dbReference>
<gene>
    <name evidence="1" type="ORF">B4110_0224</name>
</gene>
<evidence type="ECO:0000313" key="1">
    <source>
        <dbReference type="EMBL" id="KYD21897.1"/>
    </source>
</evidence>
<dbReference type="AlphaFoldDB" id="A0A150MBF2"/>